<evidence type="ECO:0000313" key="2">
    <source>
        <dbReference type="Proteomes" id="UP000304880"/>
    </source>
</evidence>
<protein>
    <submittedName>
        <fullName evidence="1">Uncharacterized protein</fullName>
    </submittedName>
</protein>
<keyword evidence="2" id="KW-1185">Reference proteome</keyword>
<accession>A0A5C4RBC0</accession>
<reference evidence="1 2" key="1">
    <citation type="submission" date="2019-06" db="EMBL/GenBank/DDBJ databases">
        <authorList>
            <person name="Li J."/>
        </authorList>
    </citation>
    <scope>NUCLEOTIDE SEQUENCE [LARGE SCALE GENOMIC DNA]</scope>
    <source>
        <strain evidence="1 2">CGMCC 1.8012</strain>
    </source>
</reference>
<name>A0A5C4RBC0_9RHOB</name>
<dbReference type="Proteomes" id="UP000304880">
    <property type="component" value="Unassembled WGS sequence"/>
</dbReference>
<sequence length="75" mass="8356">MQLLHTSSLTDDALSSYDRLMVHSGLSLEVTSSLADQIWAEVLGELERREMIELVSGKLSHPAGARIVRKYSIEN</sequence>
<gene>
    <name evidence="1" type="ORF">FHD67_00720</name>
</gene>
<evidence type="ECO:0000313" key="1">
    <source>
        <dbReference type="EMBL" id="TNH41270.1"/>
    </source>
</evidence>
<dbReference type="EMBL" id="VDDC01000001">
    <property type="protein sequence ID" value="TNH41270.1"/>
    <property type="molecule type" value="Genomic_DNA"/>
</dbReference>
<dbReference type="AlphaFoldDB" id="A0A5C4RBC0"/>
<proteinExistence type="predicted"/>
<organism evidence="1 2">
    <name type="scientific">Paracoccus haeundaensis</name>
    <dbReference type="NCBI Taxonomy" id="225362"/>
    <lineage>
        <taxon>Bacteria</taxon>
        <taxon>Pseudomonadati</taxon>
        <taxon>Pseudomonadota</taxon>
        <taxon>Alphaproteobacteria</taxon>
        <taxon>Rhodobacterales</taxon>
        <taxon>Paracoccaceae</taxon>
        <taxon>Paracoccus</taxon>
    </lineage>
</organism>
<dbReference type="RefSeq" id="WP_139597484.1">
    <property type="nucleotide sequence ID" value="NZ_VDDC01000001.1"/>
</dbReference>
<comment type="caution">
    <text evidence="1">The sequence shown here is derived from an EMBL/GenBank/DDBJ whole genome shotgun (WGS) entry which is preliminary data.</text>
</comment>